<sequence length="131" mass="15468">GVSVILSGEILTFSEKAMTLSVVVDRGLTFTEHVTHAIQRALGRLRVLYSYRSLLPKSVKFQFNSIVFHNTNYCYPYIWEQYFWGRRKDTLQIQRLQNFVTCFVFSLRRFDHVSPYQEAAKMLPMETVCRM</sequence>
<name>A0A1B6LVF5_9HEMI</name>
<dbReference type="AlphaFoldDB" id="A0A1B6LVF5"/>
<proteinExistence type="predicted"/>
<dbReference type="EMBL" id="GEBQ01012305">
    <property type="protein sequence ID" value="JAT27672.1"/>
    <property type="molecule type" value="Transcribed_RNA"/>
</dbReference>
<accession>A0A1B6LVF5</accession>
<feature type="non-terminal residue" evidence="1">
    <location>
        <position position="131"/>
    </location>
</feature>
<evidence type="ECO:0000313" key="1">
    <source>
        <dbReference type="EMBL" id="JAT27672.1"/>
    </source>
</evidence>
<protein>
    <submittedName>
        <fullName evidence="1">Uncharacterized protein</fullName>
    </submittedName>
</protein>
<gene>
    <name evidence="1" type="ORF">g.2625</name>
</gene>
<reference evidence="1" key="1">
    <citation type="submission" date="2015-11" db="EMBL/GenBank/DDBJ databases">
        <title>De novo transcriptome assembly of four potential Pierce s Disease insect vectors from Arizona vineyards.</title>
        <authorList>
            <person name="Tassone E.E."/>
        </authorList>
    </citation>
    <scope>NUCLEOTIDE SEQUENCE</scope>
</reference>
<organism evidence="1">
    <name type="scientific">Graphocephala atropunctata</name>
    <dbReference type="NCBI Taxonomy" id="36148"/>
    <lineage>
        <taxon>Eukaryota</taxon>
        <taxon>Metazoa</taxon>
        <taxon>Ecdysozoa</taxon>
        <taxon>Arthropoda</taxon>
        <taxon>Hexapoda</taxon>
        <taxon>Insecta</taxon>
        <taxon>Pterygota</taxon>
        <taxon>Neoptera</taxon>
        <taxon>Paraneoptera</taxon>
        <taxon>Hemiptera</taxon>
        <taxon>Auchenorrhyncha</taxon>
        <taxon>Membracoidea</taxon>
        <taxon>Cicadellidae</taxon>
        <taxon>Cicadellinae</taxon>
        <taxon>Cicadellini</taxon>
        <taxon>Graphocephala</taxon>
    </lineage>
</organism>
<feature type="non-terminal residue" evidence="1">
    <location>
        <position position="1"/>
    </location>
</feature>